<dbReference type="Gene3D" id="1.20.5.340">
    <property type="match status" value="1"/>
</dbReference>
<comment type="subcellular location">
    <subcellularLocation>
        <location evidence="1 7">Nucleus</location>
    </subcellularLocation>
</comment>
<dbReference type="Gene3D" id="1.20.1060.20">
    <property type="match status" value="1"/>
</dbReference>
<dbReference type="SUPFAM" id="SSF75553">
    <property type="entry name" value="Smc hinge domain"/>
    <property type="match status" value="1"/>
</dbReference>
<keyword evidence="2" id="KW-0132">Cell division</keyword>
<dbReference type="InterPro" id="IPR003395">
    <property type="entry name" value="RecF/RecN/SMC_N"/>
</dbReference>
<keyword evidence="6" id="KW-0131">Cell cycle</keyword>
<evidence type="ECO:0000256" key="5">
    <source>
        <dbReference type="ARBA" id="ARBA00023242"/>
    </source>
</evidence>
<comment type="similarity">
    <text evidence="7">Belongs to the SMC family.</text>
</comment>
<dbReference type="Pfam" id="PF06470">
    <property type="entry name" value="SMC_hinge"/>
    <property type="match status" value="1"/>
</dbReference>
<feature type="compositionally biased region" description="Basic residues" evidence="9">
    <location>
        <begin position="1321"/>
        <end position="1331"/>
    </location>
</feature>
<dbReference type="GO" id="GO:0051301">
    <property type="term" value="P:cell division"/>
    <property type="evidence" value="ECO:0007669"/>
    <property type="project" value="UniProtKB-KW"/>
</dbReference>
<feature type="region of interest" description="Disordered" evidence="9">
    <location>
        <begin position="881"/>
        <end position="909"/>
    </location>
</feature>
<keyword evidence="3" id="KW-0498">Mitosis</keyword>
<evidence type="ECO:0000313" key="11">
    <source>
        <dbReference type="EMBL" id="KAL3778659.1"/>
    </source>
</evidence>
<keyword evidence="12" id="KW-1185">Reference proteome</keyword>
<dbReference type="SUPFAM" id="SSF52540">
    <property type="entry name" value="P-loop containing nucleoside triphosphate hydrolases"/>
    <property type="match status" value="1"/>
</dbReference>
<feature type="compositionally biased region" description="Basic and acidic residues" evidence="9">
    <location>
        <begin position="881"/>
        <end position="890"/>
    </location>
</feature>
<sequence>MDLTHLVYYLQTRNQYTTLDNTMPVTYLELENFKSYSGTQRIGPFFSFTCVIGPNGSGKSNLMDAISFILGVQSRDLRSSQMKDLIFRPPGSTNEELSAKTSLVYVEPEEGETQEEVEEGRLSKKLPKGKTTIFSRIITTKGVGEYQINHKTVTFKQYEAKLASIGVLLKARNFLVFQGDVEAMARKSPKQLVEMFENISGSAELKEEYDAALKAKEEAEQATIFAYNKTKEHKSERRQLKEQKEEAEKFHELLEQRNTLKTNYFLWLLFHIHSDVQQRETTVAELQDTLEEHQTLVSEKEAVVKSAKKDASKARNVTSSKDKLRIKLEGEVDRLQPSVIESSEAIQALKKRLAADEKAVARIKKEKDAHADKVSTLQQEIEEYETKEAELQSEYDELKQSEDGVGALTEEQEVRYEKIRDAAAVASAAPRRELQSAVRALESARAKAGKVAEEKKELVGRKEEAERSVNELTQRTEKLEKSLKDTQTNLATAESELEELQKTASDYQTKRDSIEAQLDQINNTLRQAKDDRRQGKEEERIISTIAALKRHFPGVKGRLVDLCRPSQNRYNLAVTVAAGKDMDAVVCDTKQTAFDCIKYLRDQRIGTATFLPLDSLQTPPPESTERIRAMAENDKRYRLAADVIRVNDEYRRAVLYAVGNTVVCDSLDVAREVCFNRRVSSNADDRLKAVTLGGAVISKAGTMTGGVTKDDTNRAGRWSEQKLEELRNKKEALEVEKADLDSQVGRGSGGHTAKAEDLRNSIGNLRNKEQYIKSDLEYSKKKLTEQKSQSKSSQQTFSKLTKQEAQCEKAVQDATAQVENHRQKVRDVEEEHYGPFREETGIKDLRAYDEAIGKAREEFVKQRTEIREHLAKLTARKKYEEEKDFDDKLSKAMKKKTAHEGQLESAEEAEKELVEKVSEAQAKLADAEAELKEASEKEQEAEEIVREARGVLKEAEEDWSKVKKALNNEESDLAALRQKLHETLQKARVDEVDLPMTSEDNMDEEVQESQMSPRSSQRRMSQYATQESSAHFSQHDDPKVAKDRKDASKVDFSSMEDELRKTLSAAEEDKLKKKFESKISKLNAEIEGIAPNMKAAEAFDTMTERVKETMDDFNTTKEEGRKANDRFNKIRKARAHKFNTAFKQIDEALKIIYTDMTKSSKHPLGGNAYLSLDDSDEPYRGGMKFNAMPPMKRFRDMEQLSGGEKTIAALSLLFAIHSFRPAPFFIMDEVDAALDNVNVLKVCNYIRQRSSDFQCIVISLKDMFYERSESLVGICRDVSSSSSCTLTLDLTKFDRNHHSESEQNGKRSSKYIVDESPAEKPKRRRTAAGTE</sequence>
<organism evidence="11 12">
    <name type="scientific">Cyclotella atomus</name>
    <dbReference type="NCBI Taxonomy" id="382360"/>
    <lineage>
        <taxon>Eukaryota</taxon>
        <taxon>Sar</taxon>
        <taxon>Stramenopiles</taxon>
        <taxon>Ochrophyta</taxon>
        <taxon>Bacillariophyta</taxon>
        <taxon>Coscinodiscophyceae</taxon>
        <taxon>Thalassiosirophycidae</taxon>
        <taxon>Stephanodiscales</taxon>
        <taxon>Stephanodiscaceae</taxon>
        <taxon>Cyclotella</taxon>
    </lineage>
</organism>
<feature type="compositionally biased region" description="Basic and acidic residues" evidence="9">
    <location>
        <begin position="1033"/>
        <end position="1049"/>
    </location>
</feature>
<name>A0ABD3NRR5_9STRA</name>
<evidence type="ECO:0000259" key="10">
    <source>
        <dbReference type="SMART" id="SM00968"/>
    </source>
</evidence>
<feature type="compositionally biased region" description="Basic and acidic residues" evidence="9">
    <location>
        <begin position="1296"/>
        <end position="1305"/>
    </location>
</feature>
<dbReference type="SMART" id="SM00968">
    <property type="entry name" value="SMC_hinge"/>
    <property type="match status" value="1"/>
</dbReference>
<keyword evidence="5 7" id="KW-0539">Nucleus</keyword>
<dbReference type="EMBL" id="JALLPJ020000975">
    <property type="protein sequence ID" value="KAL3778659.1"/>
    <property type="molecule type" value="Genomic_DNA"/>
</dbReference>
<reference evidence="11 12" key="1">
    <citation type="submission" date="2024-10" db="EMBL/GenBank/DDBJ databases">
        <title>Updated reference genomes for cyclostephanoid diatoms.</title>
        <authorList>
            <person name="Roberts W.R."/>
            <person name="Alverson A.J."/>
        </authorList>
    </citation>
    <scope>NUCLEOTIDE SEQUENCE [LARGE SCALE GENOMIC DNA]</scope>
    <source>
        <strain evidence="11 12">AJA010-31</strain>
    </source>
</reference>
<dbReference type="InterPro" id="IPR010935">
    <property type="entry name" value="SMC_hinge"/>
</dbReference>
<feature type="coiled-coil region" evidence="8">
    <location>
        <begin position="455"/>
        <end position="538"/>
    </location>
</feature>
<dbReference type="PANTHER" id="PTHR18937:SF12">
    <property type="entry name" value="STRUCTURAL MAINTENANCE OF CHROMOSOMES PROTEIN"/>
    <property type="match status" value="1"/>
</dbReference>
<evidence type="ECO:0000256" key="7">
    <source>
        <dbReference type="PIRNR" id="PIRNR005719"/>
    </source>
</evidence>
<evidence type="ECO:0000256" key="8">
    <source>
        <dbReference type="SAM" id="Coils"/>
    </source>
</evidence>
<dbReference type="InterPro" id="IPR024704">
    <property type="entry name" value="SMC"/>
</dbReference>
<dbReference type="InterPro" id="IPR036277">
    <property type="entry name" value="SMC_hinge_sf"/>
</dbReference>
<comment type="caution">
    <text evidence="11">The sequence shown here is derived from an EMBL/GenBank/DDBJ whole genome shotgun (WGS) entry which is preliminary data.</text>
</comment>
<evidence type="ECO:0000256" key="4">
    <source>
        <dbReference type="ARBA" id="ARBA00023054"/>
    </source>
</evidence>
<dbReference type="Pfam" id="PF02463">
    <property type="entry name" value="SMC_N"/>
    <property type="match status" value="1"/>
</dbReference>
<proteinExistence type="inferred from homology"/>
<dbReference type="GO" id="GO:0005634">
    <property type="term" value="C:nucleus"/>
    <property type="evidence" value="ECO:0007669"/>
    <property type="project" value="UniProtKB-SubCell"/>
</dbReference>
<evidence type="ECO:0000256" key="1">
    <source>
        <dbReference type="ARBA" id="ARBA00004123"/>
    </source>
</evidence>
<keyword evidence="4 8" id="KW-0175">Coiled coil</keyword>
<feature type="coiled-coil region" evidence="8">
    <location>
        <begin position="346"/>
        <end position="401"/>
    </location>
</feature>
<dbReference type="PANTHER" id="PTHR18937">
    <property type="entry name" value="STRUCTURAL MAINTENANCE OF CHROMOSOMES SMC FAMILY MEMBER"/>
    <property type="match status" value="1"/>
</dbReference>
<feature type="coiled-coil region" evidence="8">
    <location>
        <begin position="202"/>
        <end position="310"/>
    </location>
</feature>
<evidence type="ECO:0000256" key="6">
    <source>
        <dbReference type="ARBA" id="ARBA00023306"/>
    </source>
</evidence>
<feature type="compositionally biased region" description="Polar residues" evidence="9">
    <location>
        <begin position="1023"/>
        <end position="1032"/>
    </location>
</feature>
<evidence type="ECO:0000313" key="12">
    <source>
        <dbReference type="Proteomes" id="UP001530400"/>
    </source>
</evidence>
<gene>
    <name evidence="11" type="ORF">ACHAWO_011646</name>
</gene>
<feature type="region of interest" description="Disordered" evidence="9">
    <location>
        <begin position="1296"/>
        <end position="1331"/>
    </location>
</feature>
<feature type="region of interest" description="Disordered" evidence="9">
    <location>
        <begin position="737"/>
        <end position="762"/>
    </location>
</feature>
<dbReference type="Proteomes" id="UP001530400">
    <property type="component" value="Unassembled WGS sequence"/>
</dbReference>
<evidence type="ECO:0000256" key="3">
    <source>
        <dbReference type="ARBA" id="ARBA00022776"/>
    </source>
</evidence>
<dbReference type="PIRSF" id="PIRSF005719">
    <property type="entry name" value="SMC"/>
    <property type="match status" value="1"/>
</dbReference>
<dbReference type="Gene3D" id="3.40.50.300">
    <property type="entry name" value="P-loop containing nucleotide triphosphate hydrolases"/>
    <property type="match status" value="2"/>
</dbReference>
<evidence type="ECO:0000256" key="9">
    <source>
        <dbReference type="SAM" id="MobiDB-lite"/>
    </source>
</evidence>
<feature type="coiled-coil region" evidence="8">
    <location>
        <begin position="804"/>
        <end position="831"/>
    </location>
</feature>
<feature type="compositionally biased region" description="Low complexity" evidence="9">
    <location>
        <begin position="1009"/>
        <end position="1022"/>
    </location>
</feature>
<dbReference type="InterPro" id="IPR027417">
    <property type="entry name" value="P-loop_NTPase"/>
</dbReference>
<feature type="region of interest" description="Disordered" evidence="9">
    <location>
        <begin position="984"/>
        <end position="1060"/>
    </location>
</feature>
<protein>
    <recommendedName>
        <fullName evidence="7">Structural maintenance of chromosomes protein</fullName>
    </recommendedName>
</protein>
<accession>A0ABD3NRR5</accession>
<evidence type="ECO:0000256" key="2">
    <source>
        <dbReference type="ARBA" id="ARBA00022618"/>
    </source>
</evidence>
<dbReference type="Gene3D" id="3.30.70.1620">
    <property type="match status" value="1"/>
</dbReference>
<feature type="domain" description="SMC hinge" evidence="10">
    <location>
        <begin position="553"/>
        <end position="674"/>
    </location>
</feature>